<dbReference type="Pfam" id="PF00932">
    <property type="entry name" value="LTD"/>
    <property type="match status" value="1"/>
</dbReference>
<dbReference type="SUPFAM" id="SSF74853">
    <property type="entry name" value="Lamin A/C globular tail domain"/>
    <property type="match status" value="1"/>
</dbReference>
<proteinExistence type="predicted"/>
<gene>
    <name evidence="3" type="ORF">A2858_02265</name>
</gene>
<dbReference type="InterPro" id="IPR036415">
    <property type="entry name" value="Lamin_tail_dom_sf"/>
</dbReference>
<accession>A0A1F5IJW1</accession>
<sequence length="303" mass="31563">MRKTALPIFLSLTALTTLSLIYLHQVTSVKSAAATNIVISEIMVRGSSANDEFIELYNPTSSPVDLAGWRLTKKPQDGSPETSLVASLSGTIPSNGFFLITHDESFASPSADLVYSSGVIADDNTLSLFSDSGTTLVDKVGFGTALDTETTAAATPSSGQSLERKANSSSTPQSMSSGVDINMGNAEDTNNNGDDFVVRDVPQPQNSQSDIEPEATPSPTATPSATPTATPSASPTAQPTPTATPSATPTSIPSATPTSSPSATPSSAPNPFFGLNISCQIRVRTLNFGFFRISFPQLFCTLK</sequence>
<name>A0A1F5IJW1_9BACT</name>
<dbReference type="PROSITE" id="PS51841">
    <property type="entry name" value="LTD"/>
    <property type="match status" value="1"/>
</dbReference>
<evidence type="ECO:0000259" key="2">
    <source>
        <dbReference type="PROSITE" id="PS51841"/>
    </source>
</evidence>
<organism evidence="3 4">
    <name type="scientific">Candidatus Daviesbacteria bacterium RIFCSPHIGHO2_01_FULL_36_37</name>
    <dbReference type="NCBI Taxonomy" id="1797758"/>
    <lineage>
        <taxon>Bacteria</taxon>
        <taxon>Candidatus Daviesiibacteriota</taxon>
    </lineage>
</organism>
<evidence type="ECO:0000313" key="4">
    <source>
        <dbReference type="Proteomes" id="UP000178457"/>
    </source>
</evidence>
<evidence type="ECO:0000313" key="3">
    <source>
        <dbReference type="EMBL" id="OGE16645.1"/>
    </source>
</evidence>
<evidence type="ECO:0000256" key="1">
    <source>
        <dbReference type="SAM" id="MobiDB-lite"/>
    </source>
</evidence>
<dbReference type="STRING" id="1797758.A2858_02265"/>
<feature type="compositionally biased region" description="Low complexity" evidence="1">
    <location>
        <begin position="215"/>
        <end position="267"/>
    </location>
</feature>
<protein>
    <recommendedName>
        <fullName evidence="2">LTD domain-containing protein</fullName>
    </recommendedName>
</protein>
<dbReference type="InterPro" id="IPR001322">
    <property type="entry name" value="Lamin_tail_dom"/>
</dbReference>
<dbReference type="Proteomes" id="UP000178457">
    <property type="component" value="Unassembled WGS sequence"/>
</dbReference>
<reference evidence="3 4" key="1">
    <citation type="journal article" date="2016" name="Nat. Commun.">
        <title>Thousands of microbial genomes shed light on interconnected biogeochemical processes in an aquifer system.</title>
        <authorList>
            <person name="Anantharaman K."/>
            <person name="Brown C.T."/>
            <person name="Hug L.A."/>
            <person name="Sharon I."/>
            <person name="Castelle C.J."/>
            <person name="Probst A.J."/>
            <person name="Thomas B.C."/>
            <person name="Singh A."/>
            <person name="Wilkins M.J."/>
            <person name="Karaoz U."/>
            <person name="Brodie E.L."/>
            <person name="Williams K.H."/>
            <person name="Hubbard S.S."/>
            <person name="Banfield J.F."/>
        </authorList>
    </citation>
    <scope>NUCLEOTIDE SEQUENCE [LARGE SCALE GENOMIC DNA]</scope>
</reference>
<feature type="region of interest" description="Disordered" evidence="1">
    <location>
        <begin position="150"/>
        <end position="267"/>
    </location>
</feature>
<dbReference type="EMBL" id="MFCL01000013">
    <property type="protein sequence ID" value="OGE16645.1"/>
    <property type="molecule type" value="Genomic_DNA"/>
</dbReference>
<dbReference type="Gene3D" id="2.60.40.1260">
    <property type="entry name" value="Lamin Tail domain"/>
    <property type="match status" value="1"/>
</dbReference>
<feature type="compositionally biased region" description="Polar residues" evidence="1">
    <location>
        <begin position="156"/>
        <end position="179"/>
    </location>
</feature>
<dbReference type="AlphaFoldDB" id="A0A1F5IJW1"/>
<comment type="caution">
    <text evidence="3">The sequence shown here is derived from an EMBL/GenBank/DDBJ whole genome shotgun (WGS) entry which is preliminary data.</text>
</comment>
<feature type="domain" description="LTD" evidence="2">
    <location>
        <begin position="25"/>
        <end position="154"/>
    </location>
</feature>